<dbReference type="InterPro" id="IPR029058">
    <property type="entry name" value="AB_hydrolase_fold"/>
</dbReference>
<feature type="coiled-coil region" evidence="7">
    <location>
        <begin position="332"/>
        <end position="433"/>
    </location>
</feature>
<evidence type="ECO:0000256" key="4">
    <source>
        <dbReference type="ARBA" id="ARBA00023273"/>
    </source>
</evidence>
<reference evidence="10 11" key="1">
    <citation type="journal article" date="2013" name="Curr. Biol.">
        <title>Shared signatures of parasitism and phylogenomics unite Cryptomycota and microsporidia.</title>
        <authorList>
            <person name="James T.Y."/>
            <person name="Pelin A."/>
            <person name="Bonen L."/>
            <person name="Ahrendt S."/>
            <person name="Sain D."/>
            <person name="Corradi N."/>
            <person name="Stajich J.E."/>
        </authorList>
    </citation>
    <scope>NUCLEOTIDE SEQUENCE [LARGE SCALE GENOMIC DNA]</scope>
    <source>
        <strain evidence="10 11">CSF55</strain>
    </source>
</reference>
<evidence type="ECO:0000256" key="6">
    <source>
        <dbReference type="ARBA" id="ARBA00033773"/>
    </source>
</evidence>
<dbReference type="EMBL" id="KE560785">
    <property type="protein sequence ID" value="EPZ35675.1"/>
    <property type="molecule type" value="Genomic_DNA"/>
</dbReference>
<dbReference type="Pfam" id="PF13868">
    <property type="entry name" value="TPH"/>
    <property type="match status" value="1"/>
</dbReference>
<evidence type="ECO:0000259" key="9">
    <source>
        <dbReference type="Pfam" id="PF13868"/>
    </source>
</evidence>
<evidence type="ECO:0000313" key="10">
    <source>
        <dbReference type="EMBL" id="EPZ35675.1"/>
    </source>
</evidence>
<dbReference type="PANTHER" id="PTHR31183">
    <property type="entry name" value="TRICHOPLEIN KERATIN FILAMENT-BINDING PROTEIN FAMILY MEMBER"/>
    <property type="match status" value="1"/>
</dbReference>
<dbReference type="InterPro" id="IPR043597">
    <property type="entry name" value="TPH_dom"/>
</dbReference>
<feature type="coiled-coil region" evidence="7">
    <location>
        <begin position="470"/>
        <end position="744"/>
    </location>
</feature>
<accession>A0A075AZE5</accession>
<dbReference type="AlphaFoldDB" id="A0A075AZE5"/>
<evidence type="ECO:0000313" key="11">
    <source>
        <dbReference type="Proteomes" id="UP000030755"/>
    </source>
</evidence>
<keyword evidence="4" id="KW-0966">Cell projection</keyword>
<evidence type="ECO:0000259" key="8">
    <source>
        <dbReference type="Pfam" id="PF01764"/>
    </source>
</evidence>
<dbReference type="InterPro" id="IPR002921">
    <property type="entry name" value="Fungal_lipase-type"/>
</dbReference>
<sequence>MDNSFESLSARVRRYFFSLYIKILEHSYLIFEDSKDPQRDVTDEKVKETLARYARLSAASYCRANALKNWSCGKRCIPGLEPIHVIKGPIRAYVATDPNEKEIIVSIRGSQTLADMITDFNAKMVDLLFDDINVGKVHRGFLAASIPIINELKPILLEFKLLNPEYKVTITGHSLGAALATLIGVDLHFTSFPNEKISVYSFGEPRVGDMTFAKNLTDLSEKLNIYRITHESDPVPHLPPVRLGFIHHNDQHFVTKSNDRIFLCPFDLENDICDVKRRIVSIIPHLNILGKNQYRPDVLVAQRQKEEMERQRMIDTTNYYAESARRSEFEKSTTLAIERNNIRKRYNELKQEAESKLEERREKLRELIRQDMARWQHELEKQEMTPEQKREEMRERVRLAKERRESERQKIVEEKLAQRWRNANQELRQLNSKTIEKEVFYGRKEQVEEKKKVELLMAKEKKYYEDLWEKEREKKEEREKRDLRERYERDMRTMKELNEQIEQLRKAREESKKMQEEECKLRLQQAKLMEMEAEQEVERKQREMRKRKAELDRYNTYYQEMKQKEMEQELEFEKKIVKEIMAQHESEKKDVRLEKQMLMKETLEYLAYLKEHQQREREREIEIEKLRKEEDIKMWRKRLEVMERDKKARQKLLKEVVESRQAQIKEKLKEIEEKRMIVKIEQENLLKEIEDIQREQNEKHLMKEENQRNYHTVLQEQIKYQKSLKDREKETEDLEIELSKEAEMEYQELLAKEMQKINDRLKVL</sequence>
<comment type="similarity">
    <text evidence="5">Belongs to the CFAP53 family.</text>
</comment>
<gene>
    <name evidence="10" type="ORF">O9G_003619</name>
</gene>
<evidence type="ECO:0000256" key="3">
    <source>
        <dbReference type="ARBA" id="ARBA00023069"/>
    </source>
</evidence>
<dbReference type="GO" id="GO:0005929">
    <property type="term" value="C:cilium"/>
    <property type="evidence" value="ECO:0007669"/>
    <property type="project" value="UniProtKB-SubCell"/>
</dbReference>
<protein>
    <recommendedName>
        <fullName evidence="6">Cilia- and flagella-associated protein 53</fullName>
    </recommendedName>
</protein>
<proteinExistence type="inferred from homology"/>
<dbReference type="Proteomes" id="UP000030755">
    <property type="component" value="Unassembled WGS sequence"/>
</dbReference>
<dbReference type="Gene3D" id="3.40.50.1820">
    <property type="entry name" value="alpha/beta hydrolase"/>
    <property type="match status" value="1"/>
</dbReference>
<dbReference type="OrthoDB" id="438440at2759"/>
<evidence type="ECO:0000256" key="1">
    <source>
        <dbReference type="ARBA" id="ARBA00004138"/>
    </source>
</evidence>
<feature type="domain" description="Trichohyalin-plectin-homology" evidence="9">
    <location>
        <begin position="421"/>
        <end position="757"/>
    </location>
</feature>
<dbReference type="InterPro" id="IPR043596">
    <property type="entry name" value="CFAP53/TCHP"/>
</dbReference>
<organism evidence="10 11">
    <name type="scientific">Rozella allomycis (strain CSF55)</name>
    <dbReference type="NCBI Taxonomy" id="988480"/>
    <lineage>
        <taxon>Eukaryota</taxon>
        <taxon>Fungi</taxon>
        <taxon>Fungi incertae sedis</taxon>
        <taxon>Cryptomycota</taxon>
        <taxon>Cryptomycota incertae sedis</taxon>
        <taxon>Rozella</taxon>
    </lineage>
</organism>
<evidence type="ECO:0000256" key="2">
    <source>
        <dbReference type="ARBA" id="ARBA00023054"/>
    </source>
</evidence>
<dbReference type="GO" id="GO:0006629">
    <property type="term" value="P:lipid metabolic process"/>
    <property type="evidence" value="ECO:0007669"/>
    <property type="project" value="InterPro"/>
</dbReference>
<dbReference type="HOGENOM" id="CLU_365301_0_0_1"/>
<dbReference type="Pfam" id="PF01764">
    <property type="entry name" value="Lipase_3"/>
    <property type="match status" value="1"/>
</dbReference>
<dbReference type="PANTHER" id="PTHR31183:SF1">
    <property type="entry name" value="CILIA- AND FLAGELLA-ASSOCIATED PROTEIN 53"/>
    <property type="match status" value="1"/>
</dbReference>
<evidence type="ECO:0000256" key="5">
    <source>
        <dbReference type="ARBA" id="ARBA00033747"/>
    </source>
</evidence>
<name>A0A075AZE5_ROZAC</name>
<dbReference type="CDD" id="cd00519">
    <property type="entry name" value="Lipase_3"/>
    <property type="match status" value="1"/>
</dbReference>
<keyword evidence="2 7" id="KW-0175">Coiled coil</keyword>
<keyword evidence="3" id="KW-0969">Cilium</keyword>
<comment type="subcellular location">
    <subcellularLocation>
        <location evidence="1">Cell projection</location>
        <location evidence="1">Cilium</location>
    </subcellularLocation>
</comment>
<dbReference type="SUPFAM" id="SSF53474">
    <property type="entry name" value="alpha/beta-Hydrolases"/>
    <property type="match status" value="1"/>
</dbReference>
<feature type="domain" description="Fungal lipase-type" evidence="8">
    <location>
        <begin position="104"/>
        <end position="241"/>
    </location>
</feature>
<keyword evidence="11" id="KW-1185">Reference proteome</keyword>
<evidence type="ECO:0000256" key="7">
    <source>
        <dbReference type="SAM" id="Coils"/>
    </source>
</evidence>